<reference evidence="3 4" key="1">
    <citation type="submission" date="2023-07" db="EMBL/GenBank/DDBJ databases">
        <title>Genomic Encyclopedia of Type Strains, Phase IV (KMG-IV): sequencing the most valuable type-strain genomes for metagenomic binning, comparative biology and taxonomic classification.</title>
        <authorList>
            <person name="Goeker M."/>
        </authorList>
    </citation>
    <scope>NUCLEOTIDE SEQUENCE [LARGE SCALE GENOMIC DNA]</scope>
    <source>
        <strain evidence="3 4">DSM 29005</strain>
    </source>
</reference>
<evidence type="ECO:0000313" key="4">
    <source>
        <dbReference type="Proteomes" id="UP001234495"/>
    </source>
</evidence>
<evidence type="ECO:0000256" key="1">
    <source>
        <dbReference type="SAM" id="Phobius"/>
    </source>
</evidence>
<dbReference type="InterPro" id="IPR025273">
    <property type="entry name" value="DUF4064"/>
</dbReference>
<organism evidence="3 4">
    <name type="scientific">Metabacillus malikii</name>
    <dbReference type="NCBI Taxonomy" id="1504265"/>
    <lineage>
        <taxon>Bacteria</taxon>
        <taxon>Bacillati</taxon>
        <taxon>Bacillota</taxon>
        <taxon>Bacilli</taxon>
        <taxon>Bacillales</taxon>
        <taxon>Bacillaceae</taxon>
        <taxon>Metabacillus</taxon>
    </lineage>
</organism>
<dbReference type="Pfam" id="PF13273">
    <property type="entry name" value="DUF4064"/>
    <property type="match status" value="1"/>
</dbReference>
<evidence type="ECO:0000259" key="2">
    <source>
        <dbReference type="Pfam" id="PF13273"/>
    </source>
</evidence>
<dbReference type="EMBL" id="JAUSUD010000017">
    <property type="protein sequence ID" value="MDQ0232023.1"/>
    <property type="molecule type" value="Genomic_DNA"/>
</dbReference>
<keyword evidence="1" id="KW-1133">Transmembrane helix</keyword>
<comment type="caution">
    <text evidence="3">The sequence shown here is derived from an EMBL/GenBank/DDBJ whole genome shotgun (WGS) entry which is preliminary data.</text>
</comment>
<sequence length="150" mass="16187">MALNLKVPKILSIISSVLLLLGLLLGLVVFSQADSPEVKDLISEFYSTDPTIQANLEAEDLTFEEFQTGFISTMKGFISISLIATGIALLLNVIGVFIMKKAPRAAAVMFIIIGVLSILTVVIPALLITAGIMIFVKRSKHLNNENTIQA</sequence>
<feature type="transmembrane region" description="Helical" evidence="1">
    <location>
        <begin position="110"/>
        <end position="136"/>
    </location>
</feature>
<proteinExistence type="predicted"/>
<dbReference type="Proteomes" id="UP001234495">
    <property type="component" value="Unassembled WGS sequence"/>
</dbReference>
<feature type="transmembrane region" description="Helical" evidence="1">
    <location>
        <begin position="76"/>
        <end position="98"/>
    </location>
</feature>
<keyword evidence="4" id="KW-1185">Reference proteome</keyword>
<evidence type="ECO:0000313" key="3">
    <source>
        <dbReference type="EMBL" id="MDQ0232023.1"/>
    </source>
</evidence>
<protein>
    <submittedName>
        <fullName evidence="3">Lipopolysaccharide export LptBFGC system permease protein LptF</fullName>
    </submittedName>
</protein>
<gene>
    <name evidence="3" type="ORF">J2S19_003308</name>
</gene>
<accession>A0ABT9ZKF6</accession>
<name>A0ABT9ZKF6_9BACI</name>
<keyword evidence="1" id="KW-0812">Transmembrane</keyword>
<feature type="domain" description="DUF4064" evidence="2">
    <location>
        <begin position="6"/>
        <end position="119"/>
    </location>
</feature>
<dbReference type="RefSeq" id="WP_307343965.1">
    <property type="nucleotide sequence ID" value="NZ_JAUSUD010000017.1"/>
</dbReference>
<keyword evidence="1" id="KW-0472">Membrane</keyword>